<dbReference type="Proteomes" id="UP000045039">
    <property type="component" value="Unassembled WGS sequence"/>
</dbReference>
<evidence type="ECO:0000313" key="4">
    <source>
        <dbReference type="EMBL" id="RCI72800.1"/>
    </source>
</evidence>
<evidence type="ECO:0000313" key="8">
    <source>
        <dbReference type="Proteomes" id="UP000433532"/>
    </source>
</evidence>
<dbReference type="EMBL" id="CVVU01000066">
    <property type="protein sequence ID" value="CRO33507.1"/>
    <property type="molecule type" value="Genomic_DNA"/>
</dbReference>
<evidence type="ECO:0000313" key="3">
    <source>
        <dbReference type="EMBL" id="MUI37318.1"/>
    </source>
</evidence>
<reference evidence="3 8" key="4">
    <citation type="submission" date="2019-11" db="EMBL/GenBank/DDBJ databases">
        <title>Genomes of ocular Pseudomonas aeruginosa isolates.</title>
        <authorList>
            <person name="Khan M."/>
            <person name="Rice S.A."/>
            <person name="Willcox M.D.P."/>
            <person name="Stapleton F."/>
        </authorList>
    </citation>
    <scope>NUCLEOTIDE SEQUENCE [LARGE SCALE GENOMIC DNA]</scope>
    <source>
        <strain evidence="3 8">PA221</strain>
    </source>
</reference>
<protein>
    <recommendedName>
        <fullName evidence="9">Transmembrane protein</fullName>
    </recommendedName>
</protein>
<evidence type="ECO:0000313" key="2">
    <source>
        <dbReference type="EMBL" id="CRO33507.1"/>
    </source>
</evidence>
<reference evidence="4 7" key="3">
    <citation type="submission" date="2018-07" db="EMBL/GenBank/DDBJ databases">
        <title>Mechanisms of high-level aminoglycoside resistance among Gram-negative pathogens in Brazil.</title>
        <authorList>
            <person name="Ballaben A.S."/>
            <person name="Darini A.L.C."/>
            <person name="Doi Y."/>
        </authorList>
    </citation>
    <scope>NUCLEOTIDE SEQUENCE [LARGE SCALE GENOMIC DNA]</scope>
    <source>
        <strain evidence="4 7">B2-305</strain>
    </source>
</reference>
<name>A0A069QAY9_PSEAI</name>
<reference evidence="6" key="1">
    <citation type="submission" date="2015-06" db="EMBL/GenBank/DDBJ databases">
        <authorList>
            <person name="Radhakrishnan Rajesh"/>
            <person name="Underwood Anthony"/>
            <person name="Al-Shahib Ali"/>
        </authorList>
    </citation>
    <scope>NUCLEOTIDE SEQUENCE [LARGE SCALE GENOMIC DNA]</scope>
    <source>
        <strain evidence="6">P19_London_7_VIM_2_05_10</strain>
    </source>
</reference>
<accession>A0A069QAY9</accession>
<dbReference type="Proteomes" id="UP000433532">
    <property type="component" value="Unassembled WGS sequence"/>
</dbReference>
<dbReference type="EMBL" id="QORE01000816">
    <property type="protein sequence ID" value="RCI72800.1"/>
    <property type="molecule type" value="Genomic_DNA"/>
</dbReference>
<reference evidence="5" key="6">
    <citation type="submission" date="2023-10" db="EMBL/GenBank/DDBJ databases">
        <title>Pathogen: clinical or host-associated sample.</title>
        <authorList>
            <person name="Hergert J."/>
            <person name="Casey R."/>
            <person name="Wagner J."/>
            <person name="Young E.L."/>
            <person name="Oakeson K.F."/>
        </authorList>
    </citation>
    <scope>NUCLEOTIDE SEQUENCE</scope>
    <source>
        <strain evidence="5">2021CK-01020</strain>
    </source>
</reference>
<organism evidence="4 7">
    <name type="scientific">Pseudomonas aeruginosa</name>
    <dbReference type="NCBI Taxonomy" id="287"/>
    <lineage>
        <taxon>Bacteria</taxon>
        <taxon>Pseudomonadati</taxon>
        <taxon>Pseudomonadota</taxon>
        <taxon>Gammaproteobacteria</taxon>
        <taxon>Pseudomonadales</taxon>
        <taxon>Pseudomonadaceae</taxon>
        <taxon>Pseudomonas</taxon>
    </lineage>
</organism>
<evidence type="ECO:0000313" key="5">
    <source>
        <dbReference type="EMBL" id="WOS81372.1"/>
    </source>
</evidence>
<reference evidence="2" key="2">
    <citation type="submission" date="2015-06" db="EMBL/GenBank/DDBJ databases">
        <authorList>
            <person name="Radhakrishnan R."/>
            <person name="Underwood A."/>
            <person name="Al-Shahib A."/>
        </authorList>
    </citation>
    <scope>NUCLEOTIDE SEQUENCE</scope>
    <source>
        <strain evidence="2">P19_London_7_VIM_2_05_10</strain>
    </source>
</reference>
<feature type="transmembrane region" description="Helical" evidence="1">
    <location>
        <begin position="36"/>
        <end position="56"/>
    </location>
</feature>
<keyword evidence="1" id="KW-0812">Transmembrane</keyword>
<keyword evidence="1" id="KW-1133">Transmembrane helix</keyword>
<reference evidence="5" key="5">
    <citation type="submission" date="2023-06" db="EMBL/GenBank/DDBJ databases">
        <authorList>
            <consortium name="Clinical and Environmental Microbiology Branch: Whole genome sequencing antimicrobial resistance pathogens in the healthcare setting"/>
        </authorList>
    </citation>
    <scope>NUCLEOTIDE SEQUENCE</scope>
    <source>
        <strain evidence="5">2021CK-01020</strain>
    </source>
</reference>
<dbReference type="AlphaFoldDB" id="A0A069QAY9"/>
<keyword evidence="1" id="KW-0472">Membrane</keyword>
<evidence type="ECO:0000256" key="1">
    <source>
        <dbReference type="SAM" id="Phobius"/>
    </source>
</evidence>
<evidence type="ECO:0000313" key="6">
    <source>
        <dbReference type="Proteomes" id="UP000045039"/>
    </source>
</evidence>
<sequence>MRPAPEDAADDAFDQREYPIPERLESQRRAWRFERAGLWVLLGVILLALTGVFAGGPLSSRTLVSDSGRLTLAYERFERSGAASRLRIDLRGAPGTEVGVRLGGGLLQAHSIQSLQPQPLRSHSWRGGLELEGRLDEDGRLSLFLTLLPNQLGEVASRLEFAGESLAFDQFIYP</sequence>
<evidence type="ECO:0008006" key="9">
    <source>
        <dbReference type="Google" id="ProtNLM"/>
    </source>
</evidence>
<evidence type="ECO:0000313" key="7">
    <source>
        <dbReference type="Proteomes" id="UP000253594"/>
    </source>
</evidence>
<dbReference type="eggNOG" id="ENOG5032SVV">
    <property type="taxonomic scope" value="Bacteria"/>
</dbReference>
<dbReference type="Proteomes" id="UP001297540">
    <property type="component" value="Chromosome"/>
</dbReference>
<proteinExistence type="predicted"/>
<dbReference type="Proteomes" id="UP000253594">
    <property type="component" value="Unassembled WGS sequence"/>
</dbReference>
<dbReference type="OMA" id="HAVWIVT"/>
<dbReference type="RefSeq" id="WP_003088874.1">
    <property type="nucleotide sequence ID" value="NZ_AP014622.1"/>
</dbReference>
<dbReference type="KEGG" id="paeb:NCGM1900_4347"/>
<accession>A0A1S1C7C0</accession>
<gene>
    <name evidence="4" type="ORF">DT376_21800</name>
    <name evidence="3" type="ORF">GNQ48_20120</name>
    <name evidence="5" type="ORF">L4V69_20045</name>
    <name evidence="2" type="ORF">PAERUG_P19_London_7_VIM_2_05_10_01382</name>
</gene>
<dbReference type="EMBL" id="CP136986">
    <property type="protein sequence ID" value="WOS81372.1"/>
    <property type="molecule type" value="Genomic_DNA"/>
</dbReference>
<dbReference type="EMBL" id="WOAD01000018">
    <property type="protein sequence ID" value="MUI37318.1"/>
    <property type="molecule type" value="Genomic_DNA"/>
</dbReference>